<name>A0A151AYL7_9FIRM</name>
<keyword evidence="3" id="KW-1185">Reference proteome</keyword>
<proteinExistence type="predicted"/>
<feature type="domain" description="PspA-associated" evidence="1">
    <location>
        <begin position="1"/>
        <end position="86"/>
    </location>
</feature>
<reference evidence="2 3" key="1">
    <citation type="submission" date="2016-02" db="EMBL/GenBank/DDBJ databases">
        <title>Genome sequence of Moorella mulderi DSM 14980.</title>
        <authorList>
            <person name="Poehlein A."/>
            <person name="Daniel R."/>
        </authorList>
    </citation>
    <scope>NUCLEOTIDE SEQUENCE [LARGE SCALE GENOMIC DNA]</scope>
    <source>
        <strain evidence="2 3">DSM 14980</strain>
    </source>
</reference>
<evidence type="ECO:0000259" key="1">
    <source>
        <dbReference type="Pfam" id="PF22743"/>
    </source>
</evidence>
<comment type="caution">
    <text evidence="2">The sequence shown here is derived from an EMBL/GenBank/DDBJ whole genome shotgun (WGS) entry which is preliminary data.</text>
</comment>
<dbReference type="OrthoDB" id="5244559at2"/>
<organism evidence="2 3">
    <name type="scientific">Moorella mulderi DSM 14980</name>
    <dbReference type="NCBI Taxonomy" id="1122241"/>
    <lineage>
        <taxon>Bacteria</taxon>
        <taxon>Bacillati</taxon>
        <taxon>Bacillota</taxon>
        <taxon>Clostridia</taxon>
        <taxon>Neomoorellales</taxon>
        <taxon>Neomoorellaceae</taxon>
        <taxon>Neomoorella</taxon>
    </lineage>
</organism>
<dbReference type="RefSeq" id="WP_062283132.1">
    <property type="nucleotide sequence ID" value="NZ_LTBC01000003.1"/>
</dbReference>
<sequence>MIIRILTEGQYRLEGEALSELDRLDDRLLDALAAGNREEYDTNFREVLALIRGRGSRIPDTELVESDLILPAPDTTFEEARSLFAGYPRQLS</sequence>
<dbReference type="PATRIC" id="fig|1122241.3.peg.1418"/>
<dbReference type="InterPro" id="IPR054437">
    <property type="entry name" value="PspA-assoc_dom"/>
</dbReference>
<dbReference type="Proteomes" id="UP000075670">
    <property type="component" value="Unassembled WGS sequence"/>
</dbReference>
<evidence type="ECO:0000313" key="3">
    <source>
        <dbReference type="Proteomes" id="UP000075670"/>
    </source>
</evidence>
<accession>A0A151AYL7</accession>
<protein>
    <recommendedName>
        <fullName evidence="1">PspA-associated domain-containing protein</fullName>
    </recommendedName>
</protein>
<dbReference type="AlphaFoldDB" id="A0A151AYL7"/>
<evidence type="ECO:0000313" key="2">
    <source>
        <dbReference type="EMBL" id="KYH32749.1"/>
    </source>
</evidence>
<dbReference type="EMBL" id="LTBC01000003">
    <property type="protein sequence ID" value="KYH32749.1"/>
    <property type="molecule type" value="Genomic_DNA"/>
</dbReference>
<gene>
    <name evidence="2" type="ORF">MOMUL_13510</name>
</gene>
<dbReference type="Pfam" id="PF22743">
    <property type="entry name" value="PspAA"/>
    <property type="match status" value="1"/>
</dbReference>